<protein>
    <submittedName>
        <fullName evidence="1">Uncharacterized protein</fullName>
    </submittedName>
</protein>
<dbReference type="AlphaFoldDB" id="A0ABD7NSR5"/>
<comment type="caution">
    <text evidence="1">The sequence shown here is derived from an EMBL/GenBank/DDBJ whole genome shotgun (WGS) entry which is preliminary data.</text>
</comment>
<dbReference type="Proteomes" id="UP000259497">
    <property type="component" value="Unassembled WGS sequence"/>
</dbReference>
<evidence type="ECO:0000313" key="1">
    <source>
        <dbReference type="EMBL" id="SVS26515.1"/>
    </source>
</evidence>
<proteinExistence type="predicted"/>
<sequence length="70" mass="8121">MVNSLLEACNNWQIQRAEILARNPDMAMTIQKLDMMVEYAVRSAMDIAHRVDWDFREAERLAKQVPGEAE</sequence>
<reference evidence="1 2" key="1">
    <citation type="submission" date="2018-08" db="EMBL/GenBank/DDBJ databases">
        <authorList>
            <consortium name="Pathogen Informatics"/>
        </authorList>
    </citation>
    <scope>NUCLEOTIDE SEQUENCE [LARGE SCALE GENOMIC DNA]</scope>
    <source>
        <strain evidence="1 2">EuSCAPE_GR114</strain>
    </source>
</reference>
<dbReference type="RefSeq" id="WP_048987992.1">
    <property type="nucleotide sequence ID" value="NZ_BQHA01000059.1"/>
</dbReference>
<organism evidence="1 2">
    <name type="scientific">Klebsiella pneumoniae</name>
    <dbReference type="NCBI Taxonomy" id="573"/>
    <lineage>
        <taxon>Bacteria</taxon>
        <taxon>Pseudomonadati</taxon>
        <taxon>Pseudomonadota</taxon>
        <taxon>Gammaproteobacteria</taxon>
        <taxon>Enterobacterales</taxon>
        <taxon>Enterobacteriaceae</taxon>
        <taxon>Klebsiella/Raoultella group</taxon>
        <taxon>Klebsiella</taxon>
        <taxon>Klebsiella pneumoniae complex</taxon>
    </lineage>
</organism>
<dbReference type="EMBL" id="UIXM01000009">
    <property type="protein sequence ID" value="SVS26515.1"/>
    <property type="molecule type" value="Genomic_DNA"/>
</dbReference>
<evidence type="ECO:0000313" key="2">
    <source>
        <dbReference type="Proteomes" id="UP000259497"/>
    </source>
</evidence>
<gene>
    <name evidence="1" type="ORF">SAMEA3649733_03176</name>
</gene>
<name>A0ABD7NSR5_KLEPN</name>
<accession>A0ABD7NSR5</accession>